<feature type="compositionally biased region" description="Basic and acidic residues" evidence="1">
    <location>
        <begin position="494"/>
        <end position="506"/>
    </location>
</feature>
<feature type="region of interest" description="Disordered" evidence="1">
    <location>
        <begin position="733"/>
        <end position="804"/>
    </location>
</feature>
<feature type="compositionally biased region" description="Polar residues" evidence="1">
    <location>
        <begin position="151"/>
        <end position="160"/>
    </location>
</feature>
<feature type="region of interest" description="Disordered" evidence="1">
    <location>
        <begin position="1"/>
        <end position="23"/>
    </location>
</feature>
<comment type="caution">
    <text evidence="2">The sequence shown here is derived from an EMBL/GenBank/DDBJ whole genome shotgun (WGS) entry which is preliminary data.</text>
</comment>
<accession>A0ABR3VUM1</accession>
<keyword evidence="3" id="KW-1185">Reference proteome</keyword>
<evidence type="ECO:0000313" key="2">
    <source>
        <dbReference type="EMBL" id="KAL1845317.1"/>
    </source>
</evidence>
<feature type="region of interest" description="Disordered" evidence="1">
    <location>
        <begin position="435"/>
        <end position="475"/>
    </location>
</feature>
<feature type="region of interest" description="Disordered" evidence="1">
    <location>
        <begin position="125"/>
        <end position="391"/>
    </location>
</feature>
<feature type="compositionally biased region" description="Basic and acidic residues" evidence="1">
    <location>
        <begin position="790"/>
        <end position="804"/>
    </location>
</feature>
<feature type="compositionally biased region" description="Low complexity" evidence="1">
    <location>
        <begin position="636"/>
        <end position="646"/>
    </location>
</feature>
<sequence length="804" mass="85954">MPDKAMPSSHPATGSGSRSANRPSFRASHNMIVLLSRCGVFHPRLCLVFQIGIVGDDLNETGSRRGIWEGPYASASGLHHVLSANFSSQSVWLLKRRLFLTTNISPRPPSEAWRLDSLQAAPLHFHRRRQPPLSRSTRRSPCPPLPAARSASDNSTTFSSELRRAFQTPRDSLEHHDTRLGPDHERAHIAVVLVEDASTPSTRPEVERCPLPDPSPWPTTTSTTAATATTTTTSTTSTSTGTTTTTDVQNGLRQTRNATTAAPTTRRTCLPPPPPPRSPLPPPRLPSGHNPSLKVKQLTGADISLGDEDERRRQQRLQRRRRRRQQQQQQSRLFAATVGRSTMARQHPPLSPVTSDDDGSDDDASSIYSQDLDQDPTPLTEPDRDKDEIGCSDDALCTTHVASPPDATGWDLWEVHSPISLPPSLRAGESFCLSGASLDGEDEENNSQQQQRASFASSSSSPPLYQRHRQRPTSLALQQQRNLYHAAKVELARADSSRAARQEEAGSAHVAEPGAGASVSLPPSRDGLLTPSSSGASKQSDSPHGQPTRSFSTRSHVRFPPPAPLQLAKEAVTLAPSPSLPIPRTPYPLPTSTFEESDSDEAESADGGGRSVTDRARHNLRKRGSALARVFKRDSAASSSSSSFADAMRRPESLASSSVTNAATTTNNNNHPAVDARLFPPRPPSCSSHAVPPPPTATTPRSAVAVATTVVRKAGDGARRRLSELAATAHGLGLGGQRRTAERRRDSLRGQIRVLVPGGSGSGDSDGGGDGGGGGGDEGDAGSAGVPCRPAERPPLRKDGLSWV</sequence>
<protein>
    <submittedName>
        <fullName evidence="2">Uncharacterized protein</fullName>
    </submittedName>
</protein>
<evidence type="ECO:0000313" key="3">
    <source>
        <dbReference type="Proteomes" id="UP001586593"/>
    </source>
</evidence>
<feature type="region of interest" description="Disordered" evidence="1">
    <location>
        <begin position="494"/>
        <end position="562"/>
    </location>
</feature>
<dbReference type="EMBL" id="JAZHXJ010001141">
    <property type="protein sequence ID" value="KAL1845317.1"/>
    <property type="molecule type" value="Genomic_DNA"/>
</dbReference>
<feature type="compositionally biased region" description="Low complexity" evidence="1">
    <location>
        <begin position="219"/>
        <end position="246"/>
    </location>
</feature>
<feature type="compositionally biased region" description="Basic residues" evidence="1">
    <location>
        <begin position="313"/>
        <end position="325"/>
    </location>
</feature>
<organism evidence="2 3">
    <name type="scientific">Phialemonium thermophilum</name>
    <dbReference type="NCBI Taxonomy" id="223376"/>
    <lineage>
        <taxon>Eukaryota</taxon>
        <taxon>Fungi</taxon>
        <taxon>Dikarya</taxon>
        <taxon>Ascomycota</taxon>
        <taxon>Pezizomycotina</taxon>
        <taxon>Sordariomycetes</taxon>
        <taxon>Sordariomycetidae</taxon>
        <taxon>Cephalothecales</taxon>
        <taxon>Cephalothecaceae</taxon>
        <taxon>Phialemonium</taxon>
    </lineage>
</organism>
<dbReference type="Proteomes" id="UP001586593">
    <property type="component" value="Unassembled WGS sequence"/>
</dbReference>
<gene>
    <name evidence="2" type="ORF">VTK73DRAFT_692</name>
</gene>
<feature type="compositionally biased region" description="Low complexity" evidence="1">
    <location>
        <begin position="660"/>
        <end position="670"/>
    </location>
</feature>
<evidence type="ECO:0000256" key="1">
    <source>
        <dbReference type="SAM" id="MobiDB-lite"/>
    </source>
</evidence>
<proteinExistence type="predicted"/>
<feature type="compositionally biased region" description="Pro residues" evidence="1">
    <location>
        <begin position="270"/>
        <end position="285"/>
    </location>
</feature>
<feature type="compositionally biased region" description="Polar residues" evidence="1">
    <location>
        <begin position="530"/>
        <end position="554"/>
    </location>
</feature>
<name>A0ABR3VUM1_9PEZI</name>
<feature type="compositionally biased region" description="Low complexity" evidence="1">
    <location>
        <begin position="447"/>
        <end position="461"/>
    </location>
</feature>
<feature type="compositionally biased region" description="Pro residues" evidence="1">
    <location>
        <begin position="578"/>
        <end position="589"/>
    </location>
</feature>
<feature type="compositionally biased region" description="Acidic residues" evidence="1">
    <location>
        <begin position="355"/>
        <end position="364"/>
    </location>
</feature>
<feature type="compositionally biased region" description="Polar residues" evidence="1">
    <location>
        <begin position="10"/>
        <end position="22"/>
    </location>
</feature>
<feature type="compositionally biased region" description="Acidic residues" evidence="1">
    <location>
        <begin position="595"/>
        <end position="604"/>
    </location>
</feature>
<reference evidence="2 3" key="1">
    <citation type="journal article" date="2024" name="Commun. Biol.">
        <title>Comparative genomic analysis of thermophilic fungi reveals convergent evolutionary adaptations and gene losses.</title>
        <authorList>
            <person name="Steindorff A.S."/>
            <person name="Aguilar-Pontes M.V."/>
            <person name="Robinson A.J."/>
            <person name="Andreopoulos B."/>
            <person name="LaButti K."/>
            <person name="Kuo A."/>
            <person name="Mondo S."/>
            <person name="Riley R."/>
            <person name="Otillar R."/>
            <person name="Haridas S."/>
            <person name="Lipzen A."/>
            <person name="Grimwood J."/>
            <person name="Schmutz J."/>
            <person name="Clum A."/>
            <person name="Reid I.D."/>
            <person name="Moisan M.C."/>
            <person name="Butler G."/>
            <person name="Nguyen T.T.M."/>
            <person name="Dewar K."/>
            <person name="Conant G."/>
            <person name="Drula E."/>
            <person name="Henrissat B."/>
            <person name="Hansel C."/>
            <person name="Singer S."/>
            <person name="Hutchinson M.I."/>
            <person name="de Vries R.P."/>
            <person name="Natvig D.O."/>
            <person name="Powell A.J."/>
            <person name="Tsang A."/>
            <person name="Grigoriev I.V."/>
        </authorList>
    </citation>
    <scope>NUCLEOTIDE SEQUENCE [LARGE SCALE GENOMIC DNA]</scope>
    <source>
        <strain evidence="2 3">ATCC 24622</strain>
    </source>
</reference>
<feature type="region of interest" description="Disordered" evidence="1">
    <location>
        <begin position="574"/>
        <end position="703"/>
    </location>
</feature>
<feature type="compositionally biased region" description="Basic and acidic residues" evidence="1">
    <location>
        <begin position="171"/>
        <end position="188"/>
    </location>
</feature>
<feature type="compositionally biased region" description="Basic and acidic residues" evidence="1">
    <location>
        <begin position="739"/>
        <end position="748"/>
    </location>
</feature>
<feature type="compositionally biased region" description="Low complexity" evidence="1">
    <location>
        <begin position="253"/>
        <end position="269"/>
    </location>
</feature>
<feature type="compositionally biased region" description="Gly residues" evidence="1">
    <location>
        <begin position="758"/>
        <end position="776"/>
    </location>
</feature>